<name>A0A5C5XK41_9PLAN</name>
<protein>
    <recommendedName>
        <fullName evidence="4">Ribonuclease HIII</fullName>
    </recommendedName>
</protein>
<dbReference type="InterPro" id="IPR036397">
    <property type="entry name" value="RNaseH_sf"/>
</dbReference>
<dbReference type="InterPro" id="IPR012337">
    <property type="entry name" value="RNaseH-like_sf"/>
</dbReference>
<dbReference type="PANTHER" id="PTHR10954:SF23">
    <property type="entry name" value="RIBONUCLEASE"/>
    <property type="match status" value="1"/>
</dbReference>
<dbReference type="EMBL" id="SJPG01000001">
    <property type="protein sequence ID" value="TWT63068.1"/>
    <property type="molecule type" value="Genomic_DNA"/>
</dbReference>
<comment type="function">
    <text evidence="1">Endonuclease that specifically degrades the RNA of RNA-DNA hybrids.</text>
</comment>
<dbReference type="RefSeq" id="WP_207310175.1">
    <property type="nucleotide sequence ID" value="NZ_SJPG01000001.1"/>
</dbReference>
<dbReference type="GO" id="GO:0006298">
    <property type="term" value="P:mismatch repair"/>
    <property type="evidence" value="ECO:0007669"/>
    <property type="project" value="TreeGrafter"/>
</dbReference>
<dbReference type="GO" id="GO:0043137">
    <property type="term" value="P:DNA replication, removal of RNA primer"/>
    <property type="evidence" value="ECO:0007669"/>
    <property type="project" value="TreeGrafter"/>
</dbReference>
<dbReference type="Proteomes" id="UP000316095">
    <property type="component" value="Unassembled WGS sequence"/>
</dbReference>
<dbReference type="PANTHER" id="PTHR10954">
    <property type="entry name" value="RIBONUCLEASE H2 SUBUNIT A"/>
    <property type="match status" value="1"/>
</dbReference>
<evidence type="ECO:0000313" key="6">
    <source>
        <dbReference type="EMBL" id="TWT63068.1"/>
    </source>
</evidence>
<gene>
    <name evidence="6" type="ORF">Pan54_38190</name>
</gene>
<accession>A0A5C5XK41</accession>
<evidence type="ECO:0000256" key="3">
    <source>
        <dbReference type="ARBA" id="ARBA00008378"/>
    </source>
</evidence>
<reference evidence="6 7" key="1">
    <citation type="submission" date="2019-02" db="EMBL/GenBank/DDBJ databases">
        <title>Deep-cultivation of Planctomycetes and their phenomic and genomic characterization uncovers novel biology.</title>
        <authorList>
            <person name="Wiegand S."/>
            <person name="Jogler M."/>
            <person name="Boedeker C."/>
            <person name="Pinto D."/>
            <person name="Vollmers J."/>
            <person name="Rivas-Marin E."/>
            <person name="Kohn T."/>
            <person name="Peeters S.H."/>
            <person name="Heuer A."/>
            <person name="Rast P."/>
            <person name="Oberbeckmann S."/>
            <person name="Bunk B."/>
            <person name="Jeske O."/>
            <person name="Meyerdierks A."/>
            <person name="Storesund J.E."/>
            <person name="Kallscheuer N."/>
            <person name="Luecker S."/>
            <person name="Lage O.M."/>
            <person name="Pohl T."/>
            <person name="Merkel B.J."/>
            <person name="Hornburger P."/>
            <person name="Mueller R.-W."/>
            <person name="Bruemmer F."/>
            <person name="Labrenz M."/>
            <person name="Spormann A.M."/>
            <person name="Op Den Camp H."/>
            <person name="Overmann J."/>
            <person name="Amann R."/>
            <person name="Jetten M.S.M."/>
            <person name="Mascher T."/>
            <person name="Medema M.H."/>
            <person name="Devos D.P."/>
            <person name="Kaster A.-K."/>
            <person name="Ovreas L."/>
            <person name="Rohde M."/>
            <person name="Galperin M.Y."/>
            <person name="Jogler C."/>
        </authorList>
    </citation>
    <scope>NUCLEOTIDE SEQUENCE [LARGE SCALE GENOMIC DNA]</scope>
    <source>
        <strain evidence="6 7">Pan54</strain>
    </source>
</reference>
<evidence type="ECO:0000256" key="2">
    <source>
        <dbReference type="ARBA" id="ARBA00004496"/>
    </source>
</evidence>
<comment type="similarity">
    <text evidence="3">Belongs to the RNase HII family. RnhC subfamily.</text>
</comment>
<dbReference type="Gene3D" id="3.30.420.10">
    <property type="entry name" value="Ribonuclease H-like superfamily/Ribonuclease H"/>
    <property type="match status" value="2"/>
</dbReference>
<dbReference type="GO" id="GO:0032299">
    <property type="term" value="C:ribonuclease H2 complex"/>
    <property type="evidence" value="ECO:0007669"/>
    <property type="project" value="TreeGrafter"/>
</dbReference>
<comment type="subcellular location">
    <subcellularLocation>
        <location evidence="2">Cytoplasm</location>
    </subcellularLocation>
</comment>
<dbReference type="GO" id="GO:0004523">
    <property type="term" value="F:RNA-DNA hybrid ribonuclease activity"/>
    <property type="evidence" value="ECO:0007669"/>
    <property type="project" value="InterPro"/>
</dbReference>
<dbReference type="AlphaFoldDB" id="A0A5C5XK41"/>
<evidence type="ECO:0000313" key="7">
    <source>
        <dbReference type="Proteomes" id="UP000316095"/>
    </source>
</evidence>
<dbReference type="GO" id="GO:0005737">
    <property type="term" value="C:cytoplasm"/>
    <property type="evidence" value="ECO:0007669"/>
    <property type="project" value="UniProtKB-SubCell"/>
</dbReference>
<sequence length="330" mass="37328">MVLNQAGSSRRIIIGMDEAGYGPKLGPLVIAVSVWSMPETLTVEDLWSQLDGVLTNAPVSRDKRLHVADSKQVYSSTKGIASLERSVLSLMAACQGSSLNLTDSADFLALLLKLLGEGLPASFSRQPWYNSCLLSLPLKARLDECSEVLKKVDRSFQKCELQLEQLQVDVVCPERFNALIKEYDNKGEVLTRLSLALVKDFIPLNSVACQVLADKHGGRSRYLPYLMDAFPDRFFLTEKESQEQSRYWSDSLSLAFSVKSERYLPVAVASMAAKYIRELCMEAFNRYWKERCPAVKPTKGYPVDAARFRKQIDRSWEELQLPESILWRNR</sequence>
<dbReference type="InterPro" id="IPR001352">
    <property type="entry name" value="RNase_HII/HIII"/>
</dbReference>
<keyword evidence="7" id="KW-1185">Reference proteome</keyword>
<proteinExistence type="inferred from homology"/>
<evidence type="ECO:0000256" key="5">
    <source>
        <dbReference type="ARBA" id="ARBA00022490"/>
    </source>
</evidence>
<organism evidence="6 7">
    <name type="scientific">Rubinisphaera italica</name>
    <dbReference type="NCBI Taxonomy" id="2527969"/>
    <lineage>
        <taxon>Bacteria</taxon>
        <taxon>Pseudomonadati</taxon>
        <taxon>Planctomycetota</taxon>
        <taxon>Planctomycetia</taxon>
        <taxon>Planctomycetales</taxon>
        <taxon>Planctomycetaceae</taxon>
        <taxon>Rubinisphaera</taxon>
    </lineage>
</organism>
<dbReference type="GO" id="GO:0003723">
    <property type="term" value="F:RNA binding"/>
    <property type="evidence" value="ECO:0007669"/>
    <property type="project" value="InterPro"/>
</dbReference>
<dbReference type="SUPFAM" id="SSF53098">
    <property type="entry name" value="Ribonuclease H-like"/>
    <property type="match status" value="1"/>
</dbReference>
<comment type="caution">
    <text evidence="6">The sequence shown here is derived from an EMBL/GenBank/DDBJ whole genome shotgun (WGS) entry which is preliminary data.</text>
</comment>
<keyword evidence="5" id="KW-0963">Cytoplasm</keyword>
<evidence type="ECO:0000256" key="1">
    <source>
        <dbReference type="ARBA" id="ARBA00004065"/>
    </source>
</evidence>
<evidence type="ECO:0000256" key="4">
    <source>
        <dbReference type="ARBA" id="ARBA00021407"/>
    </source>
</evidence>